<evidence type="ECO:0000313" key="3">
    <source>
        <dbReference type="Proteomes" id="UP000714618"/>
    </source>
</evidence>
<dbReference type="EMBL" id="CAIJEO010000008">
    <property type="protein sequence ID" value="CAD0097500.1"/>
    <property type="molecule type" value="Genomic_DNA"/>
</dbReference>
<evidence type="ECO:0000256" key="1">
    <source>
        <dbReference type="SAM" id="Coils"/>
    </source>
</evidence>
<dbReference type="Proteomes" id="UP000714618">
    <property type="component" value="Unassembled WGS sequence"/>
</dbReference>
<reference evidence="2" key="1">
    <citation type="submission" date="2020-06" db="EMBL/GenBank/DDBJ databases">
        <authorList>
            <person name="Onetto C."/>
        </authorList>
    </citation>
    <scope>NUCLEOTIDE SEQUENCE</scope>
</reference>
<name>A0A9N8K460_9PEZI</name>
<gene>
    <name evidence="2" type="ORF">AWRI4233_LOCUS6324</name>
</gene>
<comment type="caution">
    <text evidence="2">The sequence shown here is derived from an EMBL/GenBank/DDBJ whole genome shotgun (WGS) entry which is preliminary data.</text>
</comment>
<organism evidence="2 3">
    <name type="scientific">Aureobasidium mustum</name>
    <dbReference type="NCBI Taxonomy" id="2773714"/>
    <lineage>
        <taxon>Eukaryota</taxon>
        <taxon>Fungi</taxon>
        <taxon>Dikarya</taxon>
        <taxon>Ascomycota</taxon>
        <taxon>Pezizomycotina</taxon>
        <taxon>Dothideomycetes</taxon>
        <taxon>Dothideomycetidae</taxon>
        <taxon>Dothideales</taxon>
        <taxon>Saccotheciaceae</taxon>
        <taxon>Aureobasidium</taxon>
    </lineage>
</organism>
<evidence type="ECO:0000313" key="2">
    <source>
        <dbReference type="EMBL" id="CAD0097500.1"/>
    </source>
</evidence>
<sequence>MLPLWTRLTPLIRQITRSWTTVRLFSYTRASFDEPKDGKDTPDDTLKAARPACRKSYYHRVTKKKLDEDPEYRAKRLEQRRKSNENHQKRIQADPDYRAKIAQQVREWQEKRYRGDREYTERRRRANREYMRLRNEDPEDCIRHREHMQIAQQERLLQDDAAYKKNRFVAWLRYTISKHNLEWTSHQPLLYSEKVVKHCISCNRFKPLKLWWKKKTASTEAVLANAEQFECMSCFFNHAGNNLMPTGYEGVTFQRPTAVKHSNI</sequence>
<proteinExistence type="predicted"/>
<protein>
    <submittedName>
        <fullName evidence="2">Uncharacterized protein</fullName>
    </submittedName>
</protein>
<accession>A0A9N8K460</accession>
<keyword evidence="1" id="KW-0175">Coiled coil</keyword>
<keyword evidence="3" id="KW-1185">Reference proteome</keyword>
<dbReference type="AlphaFoldDB" id="A0A9N8K460"/>
<feature type="coiled-coil region" evidence="1">
    <location>
        <begin position="74"/>
        <end position="136"/>
    </location>
</feature>